<feature type="chain" id="PRO_5015750052" evidence="1">
    <location>
        <begin position="21"/>
        <end position="268"/>
    </location>
</feature>
<dbReference type="Gene3D" id="2.60.120.260">
    <property type="entry name" value="Galactose-binding domain-like"/>
    <property type="match status" value="1"/>
</dbReference>
<keyword evidence="3" id="KW-1185">Reference proteome</keyword>
<reference evidence="2 3" key="1">
    <citation type="submission" date="2018-04" db="EMBL/GenBank/DDBJ databases">
        <title>Genomic Encyclopedia of Type Strains, Phase IV (KMG-IV): sequencing the most valuable type-strain genomes for metagenomic binning, comparative biology and taxonomic classification.</title>
        <authorList>
            <person name="Goeker M."/>
        </authorList>
    </citation>
    <scope>NUCLEOTIDE SEQUENCE [LARGE SCALE GENOMIC DNA]</scope>
    <source>
        <strain evidence="2 3">DSM 14823</strain>
    </source>
</reference>
<organism evidence="2 3">
    <name type="scientific">Victivallis vadensis</name>
    <dbReference type="NCBI Taxonomy" id="172901"/>
    <lineage>
        <taxon>Bacteria</taxon>
        <taxon>Pseudomonadati</taxon>
        <taxon>Lentisphaerota</taxon>
        <taxon>Lentisphaeria</taxon>
        <taxon>Victivallales</taxon>
        <taxon>Victivallaceae</taxon>
        <taxon>Victivallis</taxon>
    </lineage>
</organism>
<dbReference type="EMBL" id="QEKH01000016">
    <property type="protein sequence ID" value="PVY40619.1"/>
    <property type="molecule type" value="Genomic_DNA"/>
</dbReference>
<feature type="signal peptide" evidence="1">
    <location>
        <begin position="1"/>
        <end position="20"/>
    </location>
</feature>
<proteinExistence type="predicted"/>
<evidence type="ECO:0000256" key="1">
    <source>
        <dbReference type="SAM" id="SignalP"/>
    </source>
</evidence>
<keyword evidence="1" id="KW-0732">Signal</keyword>
<sequence length="268" mass="29866">MMKKFLLLSTLFALAALSQAGELLSPEQWKHECRPERKLSTVKIAGDGTVRFRRFAGAEFARLYQDVELERSAYYSLTYAQRTEHGALDKLLVIFRGADGKWREKSRLTDVTPLVNGEWTAGKLVFQVPPDVNLARIDFRLDSAGTVELKDIMLEKLDPADGKAYLDSLRPAPFQPGRNSGDLAVKSDSYQVIAFAAQGGENGGKVTVEFHDPERGWINRSLLTFFVPAGTKKEFREVTLIPENVNGLRFTAAGCEIDGLKLAELEIK</sequence>
<dbReference type="RefSeq" id="WP_116884323.1">
    <property type="nucleotide sequence ID" value="NZ_CABMMC010000011.1"/>
</dbReference>
<protein>
    <submittedName>
        <fullName evidence="2">Uncharacterized protein</fullName>
    </submittedName>
</protein>
<dbReference type="GeneID" id="78295623"/>
<gene>
    <name evidence="2" type="ORF">C8D82_11671</name>
</gene>
<name>A0A2U1AVZ8_9BACT</name>
<accession>A0A2U1AVZ8</accession>
<dbReference type="AlphaFoldDB" id="A0A2U1AVZ8"/>
<evidence type="ECO:0000313" key="3">
    <source>
        <dbReference type="Proteomes" id="UP000245959"/>
    </source>
</evidence>
<comment type="caution">
    <text evidence="2">The sequence shown here is derived from an EMBL/GenBank/DDBJ whole genome shotgun (WGS) entry which is preliminary data.</text>
</comment>
<evidence type="ECO:0000313" key="2">
    <source>
        <dbReference type="EMBL" id="PVY40619.1"/>
    </source>
</evidence>
<dbReference type="Proteomes" id="UP000245959">
    <property type="component" value="Unassembled WGS sequence"/>
</dbReference>